<dbReference type="SUPFAM" id="SSF63829">
    <property type="entry name" value="Calcium-dependent phosphotriesterase"/>
    <property type="match status" value="2"/>
</dbReference>
<accession>A0A1G9UVQ6</accession>
<protein>
    <submittedName>
        <fullName evidence="3">Por secretion system C-terminal sorting domain-containing protein</fullName>
    </submittedName>
</protein>
<dbReference type="InterPro" id="IPR052918">
    <property type="entry name" value="Motility_Chemotaxis_Reg"/>
</dbReference>
<proteinExistence type="predicted"/>
<dbReference type="Pfam" id="PF18962">
    <property type="entry name" value="Por_Secre_tail"/>
    <property type="match status" value="1"/>
</dbReference>
<evidence type="ECO:0000313" key="4">
    <source>
        <dbReference type="Proteomes" id="UP000198510"/>
    </source>
</evidence>
<organism evidence="3 4">
    <name type="scientific">Catalinimonas alkaloidigena</name>
    <dbReference type="NCBI Taxonomy" id="1075417"/>
    <lineage>
        <taxon>Bacteria</taxon>
        <taxon>Pseudomonadati</taxon>
        <taxon>Bacteroidota</taxon>
        <taxon>Cytophagia</taxon>
        <taxon>Cytophagales</taxon>
        <taxon>Catalimonadaceae</taxon>
        <taxon>Catalinimonas</taxon>
    </lineage>
</organism>
<evidence type="ECO:0000256" key="1">
    <source>
        <dbReference type="SAM" id="SignalP"/>
    </source>
</evidence>
<keyword evidence="4" id="KW-1185">Reference proteome</keyword>
<dbReference type="STRING" id="1075417.SAMN05421823_1189"/>
<keyword evidence="1" id="KW-0732">Signal</keyword>
<dbReference type="Gene3D" id="2.60.120.260">
    <property type="entry name" value="Galactose-binding domain-like"/>
    <property type="match status" value="1"/>
</dbReference>
<dbReference type="RefSeq" id="WP_089688462.1">
    <property type="nucleotide sequence ID" value="NZ_FNFO01000018.1"/>
</dbReference>
<dbReference type="OrthoDB" id="610424at2"/>
<dbReference type="InterPro" id="IPR026444">
    <property type="entry name" value="Secre_tail"/>
</dbReference>
<dbReference type="InterPro" id="IPR011042">
    <property type="entry name" value="6-blade_b-propeller_TolB-like"/>
</dbReference>
<feature type="domain" description="Secretion system C-terminal sorting" evidence="2">
    <location>
        <begin position="637"/>
        <end position="699"/>
    </location>
</feature>
<name>A0A1G9UVQ6_9BACT</name>
<dbReference type="EMBL" id="FNFO01000018">
    <property type="protein sequence ID" value="SDM63998.1"/>
    <property type="molecule type" value="Genomic_DNA"/>
</dbReference>
<dbReference type="PANTHER" id="PTHR35580">
    <property type="entry name" value="CELL SURFACE GLYCOPROTEIN (S-LAYER PROTEIN)-LIKE PROTEIN"/>
    <property type="match status" value="1"/>
</dbReference>
<reference evidence="3 4" key="1">
    <citation type="submission" date="2016-10" db="EMBL/GenBank/DDBJ databases">
        <authorList>
            <person name="de Groot N.N."/>
        </authorList>
    </citation>
    <scope>NUCLEOTIDE SEQUENCE [LARGE SCALE GENOMIC DNA]</scope>
    <source>
        <strain evidence="3 4">DSM 25186</strain>
    </source>
</reference>
<feature type="chain" id="PRO_5011701731" evidence="1">
    <location>
        <begin position="23"/>
        <end position="702"/>
    </location>
</feature>
<feature type="signal peptide" evidence="1">
    <location>
        <begin position="1"/>
        <end position="22"/>
    </location>
</feature>
<sequence length="702" mass="77165">MKNLLCYGISLLSLLLSHPLSAQVSLDWVKRYAFGQFTDLATDAAGNVYATGNFETNDSIFVMTVKLAPNGSLVWQKLFYSVPSPNNRPVALVLDESQGALYVAGATSTEFPNSFFNEDYLTLKYDLQGNQQWVRTFDGTAPGALEPSLERISHIGVDGTGNVYVTGISSGDYFNVYYDLVTISYAPDGTERWRRTYADQENAYDEPRAMKIDASGNLYLAGQVTPNCCSSYGLVFKYDSEGTLVWRHEMKGESPYQGSWIIDIALDHQGNVILVGGIQDQGGFTLKYTAAGSQVWKRYVEASLSLAAVDGMGNVVVSGSNAGSQQNAPPSDQENGLVTYKYTSQGNPLWSRTYGGPLYKKIYSSSATPSELVLDAAGNVYITGYQETPYGTTDDIMTFSYGPEGSPRWVQSYAGSHLTNFHRATALVVRADGQIYVAGGGYTNNFQRAQGVLLNYTQDGTPLPTTQTFWLEAECALVGNHWQTQTGSNQASNGSFVVRRGSYGYTYAFQPADYVSFAVDIYPADSFYFYARTKSLTSNSNSFWVRIDGGDWQVWNLPYGQGYVWSTLPLTPRNLNFGTHLIDVAYREPNTQLDKLYISTEPGIPVGFGEMASNCGVSPLRTVAAESAVDIGLRVQVYPNPVQDRLIIETDAPTHVRIYNALGVEVLSGQIEGQTQMPVHQLPKGIYFLHVEGQSAQRIVKQ</sequence>
<evidence type="ECO:0000259" key="2">
    <source>
        <dbReference type="Pfam" id="PF18962"/>
    </source>
</evidence>
<dbReference type="NCBIfam" id="TIGR04183">
    <property type="entry name" value="Por_Secre_tail"/>
    <property type="match status" value="1"/>
</dbReference>
<dbReference type="AlphaFoldDB" id="A0A1G9UVQ6"/>
<dbReference type="PANTHER" id="PTHR35580:SF1">
    <property type="entry name" value="PHYTASE-LIKE DOMAIN-CONTAINING PROTEIN"/>
    <property type="match status" value="1"/>
</dbReference>
<gene>
    <name evidence="3" type="ORF">SAMN05421823_1189</name>
</gene>
<dbReference type="Proteomes" id="UP000198510">
    <property type="component" value="Unassembled WGS sequence"/>
</dbReference>
<dbReference type="Gene3D" id="2.120.10.30">
    <property type="entry name" value="TolB, C-terminal domain"/>
    <property type="match status" value="1"/>
</dbReference>
<evidence type="ECO:0000313" key="3">
    <source>
        <dbReference type="EMBL" id="SDM63998.1"/>
    </source>
</evidence>